<evidence type="ECO:0000256" key="1">
    <source>
        <dbReference type="SAM" id="MobiDB-lite"/>
    </source>
</evidence>
<dbReference type="InterPro" id="IPR057684">
    <property type="entry name" value="DUF7924"/>
</dbReference>
<proteinExistence type="predicted"/>
<feature type="region of interest" description="Disordered" evidence="1">
    <location>
        <begin position="1"/>
        <end position="131"/>
    </location>
</feature>
<feature type="compositionally biased region" description="Basic and acidic residues" evidence="1">
    <location>
        <begin position="63"/>
        <end position="77"/>
    </location>
</feature>
<evidence type="ECO:0000259" key="2">
    <source>
        <dbReference type="Pfam" id="PF25545"/>
    </source>
</evidence>
<evidence type="ECO:0000313" key="3">
    <source>
        <dbReference type="EMBL" id="PNP45848.1"/>
    </source>
</evidence>
<protein>
    <recommendedName>
        <fullName evidence="2">DUF7924 domain-containing protein</fullName>
    </recommendedName>
</protein>
<dbReference type="Pfam" id="PF25545">
    <property type="entry name" value="DUF7924"/>
    <property type="match status" value="1"/>
</dbReference>
<evidence type="ECO:0000313" key="4">
    <source>
        <dbReference type="Proteomes" id="UP000236546"/>
    </source>
</evidence>
<dbReference type="PANTHER" id="PTHR42470:SF2">
    <property type="match status" value="1"/>
</dbReference>
<dbReference type="AlphaFoldDB" id="A0A2K0TJY9"/>
<name>A0A2K0TJY9_9HYPO</name>
<dbReference type="Proteomes" id="UP000236546">
    <property type="component" value="Unassembled WGS sequence"/>
</dbReference>
<gene>
    <name evidence="3" type="ORF">TGAMA5MH_02588</name>
</gene>
<feature type="compositionally biased region" description="Basic and acidic residues" evidence="1">
    <location>
        <begin position="90"/>
        <end position="101"/>
    </location>
</feature>
<accession>A0A2K0TJY9</accession>
<organism evidence="3 4">
    <name type="scientific">Trichoderma gamsii</name>
    <dbReference type="NCBI Taxonomy" id="398673"/>
    <lineage>
        <taxon>Eukaryota</taxon>
        <taxon>Fungi</taxon>
        <taxon>Dikarya</taxon>
        <taxon>Ascomycota</taxon>
        <taxon>Pezizomycotina</taxon>
        <taxon>Sordariomycetes</taxon>
        <taxon>Hypocreomycetidae</taxon>
        <taxon>Hypocreales</taxon>
        <taxon>Hypocreaceae</taxon>
        <taxon>Trichoderma</taxon>
    </lineage>
</organism>
<feature type="region of interest" description="Disordered" evidence="1">
    <location>
        <begin position="171"/>
        <end position="196"/>
    </location>
</feature>
<comment type="caution">
    <text evidence="3">The sequence shown here is derived from an EMBL/GenBank/DDBJ whole genome shotgun (WGS) entry which is preliminary data.</text>
</comment>
<dbReference type="EMBL" id="MTYH01000023">
    <property type="protein sequence ID" value="PNP45848.1"/>
    <property type="molecule type" value="Genomic_DNA"/>
</dbReference>
<feature type="domain" description="DUF7924" evidence="2">
    <location>
        <begin position="273"/>
        <end position="492"/>
    </location>
</feature>
<feature type="compositionally biased region" description="Basic and acidic residues" evidence="1">
    <location>
        <begin position="110"/>
        <end position="125"/>
    </location>
</feature>
<sequence length="511" mass="58381">MDPMPEQPRQSQEQGVEILREYHPYPSRPLSPIIEESSAELPHNRKRVREGEVALYETSEDEREWKRQQMLDSHDTAETAATEANTASEETNHVDGSHDEAEPLEADYEEASHEEASHEEAGHEEADNEGTDVLESVEEAATQIATPLWNYYAVVDSDDEDVEDEDILHSGSAYQSTSASPSPPSEFDRTPSMTPAPEADASLFVLPKDRWPAEPKSAQYRDALWSIVYNKNKTFMWEFHEGLAEGSLGLCKELLGREQLPPRVSVFDDDVIHEISVRCQRRNETRVFRDITPLIAPSAELVALRGTKELDILCESANEIWTYSQQLLQYQPQPSYSVGFKALAFTELQFTKVTEFFEDRCTSETSPIMGTSHMFFPCFSCEIGSFEITRRQNTHNMTIGMRAVVDLFRGVKRESDVHRQILAFSISHDSCEAEIVAHYPVILGETTEFYQQVIASFVFTDSRFDKWMAYRFTKNMYEVWMPAQFQWICSAIDQLPEGWSCGKDIGQREFV</sequence>
<feature type="compositionally biased region" description="Low complexity" evidence="1">
    <location>
        <begin position="78"/>
        <end position="89"/>
    </location>
</feature>
<dbReference type="OrthoDB" id="5132737at2759"/>
<dbReference type="PANTHER" id="PTHR42470">
    <property type="entry name" value="VAST DOMAIN-CONTAINING PROTEIN"/>
    <property type="match status" value="1"/>
</dbReference>
<reference evidence="3 4" key="1">
    <citation type="submission" date="2017-02" db="EMBL/GenBank/DDBJ databases">
        <title>Genomes of Trichoderma spp. with biocontrol activity.</title>
        <authorList>
            <person name="Gardiner D."/>
            <person name="Kazan K."/>
            <person name="Vos C."/>
            <person name="Harvey P."/>
        </authorList>
    </citation>
    <scope>NUCLEOTIDE SEQUENCE [LARGE SCALE GENOMIC DNA]</scope>
    <source>
        <strain evidence="3 4">A5MH</strain>
    </source>
</reference>